<keyword evidence="2" id="KW-1185">Reference proteome</keyword>
<dbReference type="Gramene" id="OQU77570">
    <property type="protein sequence ID" value="OQU77570"/>
    <property type="gene ID" value="SORBI_3009G069901"/>
</dbReference>
<reference evidence="1 2" key="1">
    <citation type="journal article" date="2009" name="Nature">
        <title>The Sorghum bicolor genome and the diversification of grasses.</title>
        <authorList>
            <person name="Paterson A.H."/>
            <person name="Bowers J.E."/>
            <person name="Bruggmann R."/>
            <person name="Dubchak I."/>
            <person name="Grimwood J."/>
            <person name="Gundlach H."/>
            <person name="Haberer G."/>
            <person name="Hellsten U."/>
            <person name="Mitros T."/>
            <person name="Poliakov A."/>
            <person name="Schmutz J."/>
            <person name="Spannagl M."/>
            <person name="Tang H."/>
            <person name="Wang X."/>
            <person name="Wicker T."/>
            <person name="Bharti A.K."/>
            <person name="Chapman J."/>
            <person name="Feltus F.A."/>
            <person name="Gowik U."/>
            <person name="Grigoriev I.V."/>
            <person name="Lyons E."/>
            <person name="Maher C.A."/>
            <person name="Martis M."/>
            <person name="Narechania A."/>
            <person name="Otillar R.P."/>
            <person name="Penning B.W."/>
            <person name="Salamov A.A."/>
            <person name="Wang Y."/>
            <person name="Zhang L."/>
            <person name="Carpita N.C."/>
            <person name="Freeling M."/>
            <person name="Gingle A.R."/>
            <person name="Hash C.T."/>
            <person name="Keller B."/>
            <person name="Klein P."/>
            <person name="Kresovich S."/>
            <person name="McCann M.C."/>
            <person name="Ming R."/>
            <person name="Peterson D.G."/>
            <person name="Mehboob-ur-Rahman"/>
            <person name="Ware D."/>
            <person name="Westhoff P."/>
            <person name="Mayer K.F."/>
            <person name="Messing J."/>
            <person name="Rokhsar D.S."/>
        </authorList>
    </citation>
    <scope>NUCLEOTIDE SEQUENCE [LARGE SCALE GENOMIC DNA]</scope>
    <source>
        <strain evidence="2">cv. BTx623</strain>
    </source>
</reference>
<reference evidence="2" key="2">
    <citation type="journal article" date="2018" name="Plant J.">
        <title>The Sorghum bicolor reference genome: improved assembly, gene annotations, a transcriptome atlas, and signatures of genome organization.</title>
        <authorList>
            <person name="McCormick R.F."/>
            <person name="Truong S.K."/>
            <person name="Sreedasyam A."/>
            <person name="Jenkins J."/>
            <person name="Shu S."/>
            <person name="Sims D."/>
            <person name="Kennedy M."/>
            <person name="Amirebrahimi M."/>
            <person name="Weers B.D."/>
            <person name="McKinley B."/>
            <person name="Mattison A."/>
            <person name="Morishige D.T."/>
            <person name="Grimwood J."/>
            <person name="Schmutz J."/>
            <person name="Mullet J.E."/>
        </authorList>
    </citation>
    <scope>NUCLEOTIDE SEQUENCE [LARGE SCALE GENOMIC DNA]</scope>
    <source>
        <strain evidence="2">cv. BTx623</strain>
    </source>
</reference>
<evidence type="ECO:0000313" key="2">
    <source>
        <dbReference type="Proteomes" id="UP000000768"/>
    </source>
</evidence>
<evidence type="ECO:0000313" key="1">
    <source>
        <dbReference type="EMBL" id="OQU77570.1"/>
    </source>
</evidence>
<gene>
    <name evidence="1" type="ORF">SORBI_3009G069901</name>
</gene>
<sequence>MAATNLIHPQFLADNIDSSPVRGRRGYPIRPGYSHGAVVMDSSMGGFGVVGSSQGRCGSISPISPPFGHNSSWDTT</sequence>
<dbReference type="Proteomes" id="UP000000768">
    <property type="component" value="Chromosome 9"/>
</dbReference>
<dbReference type="EMBL" id="CM000768">
    <property type="protein sequence ID" value="OQU77570.1"/>
    <property type="molecule type" value="Genomic_DNA"/>
</dbReference>
<name>A0A1Z5R1F9_SORBI</name>
<accession>A0A1Z5R1F9</accession>
<protein>
    <submittedName>
        <fullName evidence="1">Uncharacterized protein</fullName>
    </submittedName>
</protein>
<dbReference type="AlphaFoldDB" id="A0A1Z5R1F9"/>
<proteinExistence type="predicted"/>
<organism evidence="1 2">
    <name type="scientific">Sorghum bicolor</name>
    <name type="common">Sorghum</name>
    <name type="synonym">Sorghum vulgare</name>
    <dbReference type="NCBI Taxonomy" id="4558"/>
    <lineage>
        <taxon>Eukaryota</taxon>
        <taxon>Viridiplantae</taxon>
        <taxon>Streptophyta</taxon>
        <taxon>Embryophyta</taxon>
        <taxon>Tracheophyta</taxon>
        <taxon>Spermatophyta</taxon>
        <taxon>Magnoliopsida</taxon>
        <taxon>Liliopsida</taxon>
        <taxon>Poales</taxon>
        <taxon>Poaceae</taxon>
        <taxon>PACMAD clade</taxon>
        <taxon>Panicoideae</taxon>
        <taxon>Andropogonodae</taxon>
        <taxon>Andropogoneae</taxon>
        <taxon>Sorghinae</taxon>
        <taxon>Sorghum</taxon>
    </lineage>
</organism>
<dbReference type="InParanoid" id="A0A1Z5R1F9"/>